<evidence type="ECO:0000259" key="4">
    <source>
        <dbReference type="Pfam" id="PF02230"/>
    </source>
</evidence>
<name>A0A1N7FSK8_9EURY</name>
<dbReference type="Proteomes" id="UP000187321">
    <property type="component" value="Chromosome"/>
</dbReference>
<evidence type="ECO:0000313" key="6">
    <source>
        <dbReference type="EMBL" id="SIS03328.1"/>
    </source>
</evidence>
<reference evidence="6 7" key="2">
    <citation type="submission" date="2017-01" db="EMBL/GenBank/DDBJ databases">
        <authorList>
            <person name="Mah S.A."/>
            <person name="Swanson W.J."/>
            <person name="Moy G.W."/>
            <person name="Vacquier V.D."/>
        </authorList>
    </citation>
    <scope>NUCLEOTIDE SEQUENCE [LARGE SCALE GENOMIC DNA]</scope>
    <source>
        <strain evidence="6 7">CGMCC 1.8909</strain>
    </source>
</reference>
<protein>
    <submittedName>
        <fullName evidence="5 6">Phospholipase</fullName>
    </submittedName>
</protein>
<dbReference type="GeneID" id="30956806"/>
<dbReference type="Proteomes" id="UP000185687">
    <property type="component" value="Unassembled WGS sequence"/>
</dbReference>
<dbReference type="EMBL" id="CP019327">
    <property type="protein sequence ID" value="APX97394.1"/>
    <property type="molecule type" value="Genomic_DNA"/>
</dbReference>
<evidence type="ECO:0000256" key="3">
    <source>
        <dbReference type="SAM" id="MobiDB-lite"/>
    </source>
</evidence>
<dbReference type="STRING" id="588898.BB347_12645"/>
<dbReference type="Pfam" id="PF02230">
    <property type="entry name" value="Abhydrolase_2"/>
    <property type="match status" value="1"/>
</dbReference>
<dbReference type="KEGG" id="hda:BB347_12645"/>
<dbReference type="SUPFAM" id="SSF53474">
    <property type="entry name" value="alpha/beta-Hydrolases"/>
    <property type="match status" value="1"/>
</dbReference>
<evidence type="ECO:0000256" key="1">
    <source>
        <dbReference type="ARBA" id="ARBA00006499"/>
    </source>
</evidence>
<dbReference type="InterPro" id="IPR003140">
    <property type="entry name" value="PLipase/COase/thioEstase"/>
</dbReference>
<feature type="domain" description="Phospholipase/carboxylesterase/thioesterase" evidence="4">
    <location>
        <begin position="32"/>
        <end position="225"/>
    </location>
</feature>
<dbReference type="EMBL" id="FTNP01000007">
    <property type="protein sequence ID" value="SIS03328.1"/>
    <property type="molecule type" value="Genomic_DNA"/>
</dbReference>
<accession>A0A1N7FSK8</accession>
<dbReference type="GO" id="GO:0016787">
    <property type="term" value="F:hydrolase activity"/>
    <property type="evidence" value="ECO:0007669"/>
    <property type="project" value="UniProtKB-KW"/>
</dbReference>
<feature type="compositionally biased region" description="Gly residues" evidence="3">
    <location>
        <begin position="1"/>
        <end position="10"/>
    </location>
</feature>
<evidence type="ECO:0000256" key="2">
    <source>
        <dbReference type="ARBA" id="ARBA00022801"/>
    </source>
</evidence>
<dbReference type="OrthoDB" id="203477at2157"/>
<feature type="region of interest" description="Disordered" evidence="3">
    <location>
        <begin position="1"/>
        <end position="31"/>
    </location>
</feature>
<dbReference type="AlphaFoldDB" id="A0A1N7FSK8"/>
<organism evidence="6 7">
    <name type="scientific">Natronorubrum daqingense</name>
    <dbReference type="NCBI Taxonomy" id="588898"/>
    <lineage>
        <taxon>Archaea</taxon>
        <taxon>Methanobacteriati</taxon>
        <taxon>Methanobacteriota</taxon>
        <taxon>Stenosarchaea group</taxon>
        <taxon>Halobacteria</taxon>
        <taxon>Halobacteriales</taxon>
        <taxon>Natrialbaceae</taxon>
        <taxon>Natronorubrum</taxon>
    </lineage>
</organism>
<dbReference type="RefSeq" id="WP_076583813.1">
    <property type="nucleotide sequence ID" value="NZ_CP019327.1"/>
</dbReference>
<evidence type="ECO:0000313" key="8">
    <source>
        <dbReference type="Proteomes" id="UP000187321"/>
    </source>
</evidence>
<comment type="similarity">
    <text evidence="1">Belongs to the AB hydrolase superfamily. AB hydrolase 2 family.</text>
</comment>
<keyword evidence="7" id="KW-1185">Reference proteome</keyword>
<dbReference type="InterPro" id="IPR029058">
    <property type="entry name" value="AB_hydrolase_fold"/>
</dbReference>
<dbReference type="PANTHER" id="PTHR10655:SF17">
    <property type="entry name" value="LYSOPHOSPHOLIPASE-LIKE PROTEIN 1"/>
    <property type="match status" value="1"/>
</dbReference>
<dbReference type="Gene3D" id="3.40.50.1820">
    <property type="entry name" value="alpha/beta hydrolase"/>
    <property type="match status" value="1"/>
</dbReference>
<dbReference type="InterPro" id="IPR050565">
    <property type="entry name" value="LYPA1-2/EST-like"/>
</dbReference>
<dbReference type="PANTHER" id="PTHR10655">
    <property type="entry name" value="LYSOPHOSPHOLIPASE-RELATED"/>
    <property type="match status" value="1"/>
</dbReference>
<proteinExistence type="inferred from homology"/>
<gene>
    <name evidence="5" type="ORF">BB347_12645</name>
    <name evidence="6" type="ORF">SAMN05421809_3468</name>
</gene>
<reference evidence="5 8" key="1">
    <citation type="submission" date="2017-01" db="EMBL/GenBank/DDBJ databases">
        <title>Complete genome sequence of Haloterrigena daqingensis type strain (JX313T).</title>
        <authorList>
            <person name="Shuang W."/>
        </authorList>
    </citation>
    <scope>NUCLEOTIDE SEQUENCE [LARGE SCALE GENOMIC DNA]</scope>
    <source>
        <strain evidence="5 8">JX313</strain>
    </source>
</reference>
<sequence length="230" mass="24262">MGDSSGGDGPQEGREDGPHQNQPLVTDGTPLEDAEAALVLTHGRGASARGMVQLANEVHEEGVAVLAPQAARQTWYPNSFLAPVEQNEPGRSSGLQAIAAAIDEATDAGIPHERIMLIGFSQGACLASEFVARNPRRYGGLAALSGGLIGEKIDPEEYASDDADLEETPVFLGCSDVDPHIPERRVYETADVLEAMNADVTKRLYEGMGHGINDDELATVSEMVAALVAE</sequence>
<evidence type="ECO:0000313" key="7">
    <source>
        <dbReference type="Proteomes" id="UP000185687"/>
    </source>
</evidence>
<keyword evidence="2" id="KW-0378">Hydrolase</keyword>
<evidence type="ECO:0000313" key="5">
    <source>
        <dbReference type="EMBL" id="APX97394.1"/>
    </source>
</evidence>